<protein>
    <submittedName>
        <fullName evidence="2">Uncharacterized protein</fullName>
    </submittedName>
</protein>
<name>A0A5J4TFA6_9EUKA</name>
<sequence>DQDVEPHDQAQNSSRTKVSDRTTTDEAQK</sequence>
<feature type="compositionally biased region" description="Basic and acidic residues" evidence="1">
    <location>
        <begin position="17"/>
        <end position="29"/>
    </location>
</feature>
<feature type="region of interest" description="Disordered" evidence="1">
    <location>
        <begin position="1"/>
        <end position="29"/>
    </location>
</feature>
<evidence type="ECO:0000256" key="1">
    <source>
        <dbReference type="SAM" id="MobiDB-lite"/>
    </source>
</evidence>
<dbReference type="AlphaFoldDB" id="A0A5J4TFA6"/>
<dbReference type="Proteomes" id="UP000324800">
    <property type="component" value="Unassembled WGS sequence"/>
</dbReference>
<proteinExistence type="predicted"/>
<evidence type="ECO:0000313" key="2">
    <source>
        <dbReference type="EMBL" id="KAA6356837.1"/>
    </source>
</evidence>
<feature type="non-terminal residue" evidence="2">
    <location>
        <position position="1"/>
    </location>
</feature>
<accession>A0A5J4TFA6</accession>
<comment type="caution">
    <text evidence="2">The sequence shown here is derived from an EMBL/GenBank/DDBJ whole genome shotgun (WGS) entry which is preliminary data.</text>
</comment>
<evidence type="ECO:0000313" key="3">
    <source>
        <dbReference type="Proteomes" id="UP000324800"/>
    </source>
</evidence>
<reference evidence="2 3" key="1">
    <citation type="submission" date="2019-03" db="EMBL/GenBank/DDBJ databases">
        <title>Single cell metagenomics reveals metabolic interactions within the superorganism composed of flagellate Streblomastix strix and complex community of Bacteroidetes bacteria on its surface.</title>
        <authorList>
            <person name="Treitli S.C."/>
            <person name="Kolisko M."/>
            <person name="Husnik F."/>
            <person name="Keeling P."/>
            <person name="Hampl V."/>
        </authorList>
    </citation>
    <scope>NUCLEOTIDE SEQUENCE [LARGE SCALE GENOMIC DNA]</scope>
    <source>
        <strain evidence="2">ST1C</strain>
    </source>
</reference>
<dbReference type="EMBL" id="SNRW01032330">
    <property type="protein sequence ID" value="KAA6356837.1"/>
    <property type="molecule type" value="Genomic_DNA"/>
</dbReference>
<gene>
    <name evidence="2" type="ORF">EZS28_047636</name>
</gene>
<organism evidence="2 3">
    <name type="scientific">Streblomastix strix</name>
    <dbReference type="NCBI Taxonomy" id="222440"/>
    <lineage>
        <taxon>Eukaryota</taxon>
        <taxon>Metamonada</taxon>
        <taxon>Preaxostyla</taxon>
        <taxon>Oxymonadida</taxon>
        <taxon>Streblomastigidae</taxon>
        <taxon>Streblomastix</taxon>
    </lineage>
</organism>